<keyword evidence="1" id="KW-0227">DNA damage</keyword>
<dbReference type="PANTHER" id="PTHR47642:SF5">
    <property type="entry name" value="ATP-DEPENDENT DNA HELICASE"/>
    <property type="match status" value="1"/>
</dbReference>
<keyword evidence="1" id="KW-0547">Nucleotide-binding</keyword>
<evidence type="ECO:0000256" key="1">
    <source>
        <dbReference type="RuleBase" id="RU363044"/>
    </source>
</evidence>
<dbReference type="EMBL" id="JARJLG010000012">
    <property type="protein sequence ID" value="KAJ7776486.1"/>
    <property type="molecule type" value="Genomic_DNA"/>
</dbReference>
<organism evidence="3 4">
    <name type="scientific">Mycena maculata</name>
    <dbReference type="NCBI Taxonomy" id="230809"/>
    <lineage>
        <taxon>Eukaryota</taxon>
        <taxon>Fungi</taxon>
        <taxon>Dikarya</taxon>
        <taxon>Basidiomycota</taxon>
        <taxon>Agaricomycotina</taxon>
        <taxon>Agaricomycetes</taxon>
        <taxon>Agaricomycetidae</taxon>
        <taxon>Agaricales</taxon>
        <taxon>Marasmiineae</taxon>
        <taxon>Mycenaceae</taxon>
        <taxon>Mycena</taxon>
    </lineage>
</organism>
<dbReference type="GO" id="GO:0016787">
    <property type="term" value="F:hydrolase activity"/>
    <property type="evidence" value="ECO:0007669"/>
    <property type="project" value="UniProtKB-KW"/>
</dbReference>
<dbReference type="InterPro" id="IPR051055">
    <property type="entry name" value="PIF1_helicase"/>
</dbReference>
<keyword evidence="1" id="KW-0233">DNA recombination</keyword>
<sequence length="169" mass="18856">MNDGSAFRNAFTTVDQIPEIRQDVPAPELVHDVDVEAHVQKWTLNREQARAFRIIAHHSLQNRPDQLRMLLTGPGGTGKSRVIDALRDFFELRGQGRRLRLAAYTGVAARNINGMTLHAALCINQRTNGTSQTKTRKGLTAMWEGVDYLFIDEVSMVGCSLLLQVSQAL</sequence>
<dbReference type="SUPFAM" id="SSF52540">
    <property type="entry name" value="P-loop containing nucleoside triphosphate hydrolases"/>
    <property type="match status" value="1"/>
</dbReference>
<dbReference type="InterPro" id="IPR010285">
    <property type="entry name" value="DNA_helicase_pif1-like_DEAD"/>
</dbReference>
<evidence type="ECO:0000313" key="4">
    <source>
        <dbReference type="Proteomes" id="UP001215280"/>
    </source>
</evidence>
<dbReference type="InterPro" id="IPR027417">
    <property type="entry name" value="P-loop_NTPase"/>
</dbReference>
<feature type="non-terminal residue" evidence="3">
    <location>
        <position position="169"/>
    </location>
</feature>
<dbReference type="EC" id="5.6.2.3" evidence="1"/>
<accession>A0AAD7K1S6</accession>
<name>A0AAD7K1S6_9AGAR</name>
<dbReference type="GO" id="GO:0000723">
    <property type="term" value="P:telomere maintenance"/>
    <property type="evidence" value="ECO:0007669"/>
    <property type="project" value="InterPro"/>
</dbReference>
<keyword evidence="4" id="KW-1185">Reference proteome</keyword>
<evidence type="ECO:0000259" key="2">
    <source>
        <dbReference type="Pfam" id="PF05970"/>
    </source>
</evidence>
<dbReference type="GO" id="GO:0005524">
    <property type="term" value="F:ATP binding"/>
    <property type="evidence" value="ECO:0007669"/>
    <property type="project" value="UniProtKB-KW"/>
</dbReference>
<dbReference type="GO" id="GO:0006281">
    <property type="term" value="P:DNA repair"/>
    <property type="evidence" value="ECO:0007669"/>
    <property type="project" value="UniProtKB-KW"/>
</dbReference>
<keyword evidence="1" id="KW-0347">Helicase</keyword>
<proteinExistence type="inferred from homology"/>
<keyword evidence="1" id="KW-0378">Hydrolase</keyword>
<comment type="cofactor">
    <cofactor evidence="1">
        <name>Mg(2+)</name>
        <dbReference type="ChEBI" id="CHEBI:18420"/>
    </cofactor>
</comment>
<dbReference type="AlphaFoldDB" id="A0AAD7K1S6"/>
<keyword evidence="1" id="KW-0067">ATP-binding</keyword>
<dbReference type="GO" id="GO:0043139">
    <property type="term" value="F:5'-3' DNA helicase activity"/>
    <property type="evidence" value="ECO:0007669"/>
    <property type="project" value="UniProtKB-EC"/>
</dbReference>
<dbReference type="Proteomes" id="UP001215280">
    <property type="component" value="Unassembled WGS sequence"/>
</dbReference>
<comment type="catalytic activity">
    <reaction evidence="1">
        <text>ATP + H2O = ADP + phosphate + H(+)</text>
        <dbReference type="Rhea" id="RHEA:13065"/>
        <dbReference type="ChEBI" id="CHEBI:15377"/>
        <dbReference type="ChEBI" id="CHEBI:15378"/>
        <dbReference type="ChEBI" id="CHEBI:30616"/>
        <dbReference type="ChEBI" id="CHEBI:43474"/>
        <dbReference type="ChEBI" id="CHEBI:456216"/>
        <dbReference type="EC" id="5.6.2.3"/>
    </reaction>
</comment>
<dbReference type="PANTHER" id="PTHR47642">
    <property type="entry name" value="ATP-DEPENDENT DNA HELICASE"/>
    <property type="match status" value="1"/>
</dbReference>
<reference evidence="3" key="1">
    <citation type="submission" date="2023-03" db="EMBL/GenBank/DDBJ databases">
        <title>Massive genome expansion in bonnet fungi (Mycena s.s.) driven by repeated elements and novel gene families across ecological guilds.</title>
        <authorList>
            <consortium name="Lawrence Berkeley National Laboratory"/>
            <person name="Harder C.B."/>
            <person name="Miyauchi S."/>
            <person name="Viragh M."/>
            <person name="Kuo A."/>
            <person name="Thoen E."/>
            <person name="Andreopoulos B."/>
            <person name="Lu D."/>
            <person name="Skrede I."/>
            <person name="Drula E."/>
            <person name="Henrissat B."/>
            <person name="Morin E."/>
            <person name="Kohler A."/>
            <person name="Barry K."/>
            <person name="LaButti K."/>
            <person name="Morin E."/>
            <person name="Salamov A."/>
            <person name="Lipzen A."/>
            <person name="Mereny Z."/>
            <person name="Hegedus B."/>
            <person name="Baldrian P."/>
            <person name="Stursova M."/>
            <person name="Weitz H."/>
            <person name="Taylor A."/>
            <person name="Grigoriev I.V."/>
            <person name="Nagy L.G."/>
            <person name="Martin F."/>
            <person name="Kauserud H."/>
        </authorList>
    </citation>
    <scope>NUCLEOTIDE SEQUENCE</scope>
    <source>
        <strain evidence="3">CBHHK188m</strain>
    </source>
</reference>
<protein>
    <recommendedName>
        <fullName evidence="1">ATP-dependent DNA helicase</fullName>
        <ecNumber evidence="1">5.6.2.3</ecNumber>
    </recommendedName>
</protein>
<keyword evidence="1" id="KW-0234">DNA repair</keyword>
<comment type="caution">
    <text evidence="3">The sequence shown here is derived from an EMBL/GenBank/DDBJ whole genome shotgun (WGS) entry which is preliminary data.</text>
</comment>
<evidence type="ECO:0000313" key="3">
    <source>
        <dbReference type="EMBL" id="KAJ7776486.1"/>
    </source>
</evidence>
<dbReference type="GO" id="GO:0006310">
    <property type="term" value="P:DNA recombination"/>
    <property type="evidence" value="ECO:0007669"/>
    <property type="project" value="UniProtKB-KW"/>
</dbReference>
<dbReference type="Gene3D" id="3.40.50.300">
    <property type="entry name" value="P-loop containing nucleotide triphosphate hydrolases"/>
    <property type="match status" value="1"/>
</dbReference>
<dbReference type="Pfam" id="PF05970">
    <property type="entry name" value="PIF1"/>
    <property type="match status" value="1"/>
</dbReference>
<feature type="domain" description="DNA helicase Pif1-like DEAD-box helicase" evidence="2">
    <location>
        <begin position="44"/>
        <end position="159"/>
    </location>
</feature>
<comment type="similarity">
    <text evidence="1">Belongs to the helicase family.</text>
</comment>
<gene>
    <name evidence="3" type="ORF">DFH07DRAFT_731881</name>
</gene>